<evidence type="ECO:0000313" key="1">
    <source>
        <dbReference type="EMBL" id="MBK8522646.1"/>
    </source>
</evidence>
<protein>
    <submittedName>
        <fullName evidence="1">Uncharacterized protein</fullName>
    </submittedName>
</protein>
<dbReference type="EMBL" id="JADJUC010000001">
    <property type="protein sequence ID" value="MBK8522646.1"/>
    <property type="molecule type" value="Genomic_DNA"/>
</dbReference>
<dbReference type="Proteomes" id="UP000886689">
    <property type="component" value="Unassembled WGS sequence"/>
</dbReference>
<evidence type="ECO:0000313" key="2">
    <source>
        <dbReference type="Proteomes" id="UP000886689"/>
    </source>
</evidence>
<dbReference type="AlphaFoldDB" id="A0A9D7JYT6"/>
<accession>A0A9D7JYT6</accession>
<sequence length="89" mass="9893">MGKQWNRYMAAGPVDQTTLQLGALAARQELTRMHGEQQAAEMIRVANQEIAKAAKKAPWILDGLTSTEMGNSTWLVSSLYNIAEARKKF</sequence>
<comment type="caution">
    <text evidence="1">The sequence shown here is derived from an EMBL/GenBank/DDBJ whole genome shotgun (WGS) entry which is preliminary data.</text>
</comment>
<name>A0A9D7JYT6_9PROT</name>
<reference evidence="1" key="1">
    <citation type="submission" date="2020-10" db="EMBL/GenBank/DDBJ databases">
        <title>Connecting structure to function with the recovery of over 1000 high-quality activated sludge metagenome-assembled genomes encoding full-length rRNA genes using long-read sequencing.</title>
        <authorList>
            <person name="Singleton C.M."/>
            <person name="Petriglieri F."/>
            <person name="Kristensen J.M."/>
            <person name="Kirkegaard R.H."/>
            <person name="Michaelsen T.Y."/>
            <person name="Andersen M.H."/>
            <person name="Karst S.M."/>
            <person name="Dueholm M.S."/>
            <person name="Nielsen P.H."/>
            <person name="Albertsen M."/>
        </authorList>
    </citation>
    <scope>NUCLEOTIDE SEQUENCE</scope>
    <source>
        <strain evidence="1">Hirt_18-Q3-R61-65_BATAC.395</strain>
    </source>
</reference>
<proteinExistence type="predicted"/>
<organism evidence="1 2">
    <name type="scientific">Candidatus Proximibacter danicus</name>
    <dbReference type="NCBI Taxonomy" id="2954365"/>
    <lineage>
        <taxon>Bacteria</taxon>
        <taxon>Pseudomonadati</taxon>
        <taxon>Pseudomonadota</taxon>
        <taxon>Betaproteobacteria</taxon>
        <taxon>Candidatus Proximibacter</taxon>
    </lineage>
</organism>
<gene>
    <name evidence="1" type="ORF">IPL58_00025</name>
</gene>